<dbReference type="OrthoDB" id="5370059at2759"/>
<name>V4B6A9_LOTGI</name>
<keyword evidence="1" id="KW-0677">Repeat</keyword>
<dbReference type="OMA" id="IWNWGAN"/>
<feature type="repeat" description="RCC1" evidence="2">
    <location>
        <begin position="62"/>
        <end position="112"/>
    </location>
</feature>
<dbReference type="PANTHER" id="PTHR22872">
    <property type="entry name" value="BTK-BINDING PROTEIN-RELATED"/>
    <property type="match status" value="1"/>
</dbReference>
<dbReference type="InterPro" id="IPR000408">
    <property type="entry name" value="Reg_chr_condens"/>
</dbReference>
<protein>
    <recommendedName>
        <fullName evidence="3">RCC1-like domain-containing protein</fullName>
    </recommendedName>
</protein>
<dbReference type="PANTHER" id="PTHR22872:SF2">
    <property type="entry name" value="INHIBITOR OF BRUTON TYROSINE KINASE"/>
    <property type="match status" value="1"/>
</dbReference>
<dbReference type="HOGENOM" id="CLU_736129_0_0_1"/>
<evidence type="ECO:0000256" key="1">
    <source>
        <dbReference type="ARBA" id="ARBA00022737"/>
    </source>
</evidence>
<dbReference type="InterPro" id="IPR051625">
    <property type="entry name" value="Signaling_Regulatory_Domain"/>
</dbReference>
<keyword evidence="5" id="KW-1185">Reference proteome</keyword>
<dbReference type="AlphaFoldDB" id="V4B6A9"/>
<evidence type="ECO:0000256" key="2">
    <source>
        <dbReference type="PROSITE-ProRule" id="PRU00235"/>
    </source>
</evidence>
<feature type="repeat" description="RCC1" evidence="2">
    <location>
        <begin position="8"/>
        <end position="61"/>
    </location>
</feature>
<feature type="repeat" description="RCC1" evidence="2">
    <location>
        <begin position="161"/>
        <end position="212"/>
    </location>
</feature>
<dbReference type="PROSITE" id="PS50012">
    <property type="entry name" value="RCC1_3"/>
    <property type="match status" value="6"/>
</dbReference>
<gene>
    <name evidence="4" type="ORF">LOTGIDRAFT_157042</name>
</gene>
<reference evidence="4 5" key="1">
    <citation type="journal article" date="2013" name="Nature">
        <title>Insights into bilaterian evolution from three spiralian genomes.</title>
        <authorList>
            <person name="Simakov O."/>
            <person name="Marletaz F."/>
            <person name="Cho S.J."/>
            <person name="Edsinger-Gonzales E."/>
            <person name="Havlak P."/>
            <person name="Hellsten U."/>
            <person name="Kuo D.H."/>
            <person name="Larsson T."/>
            <person name="Lv J."/>
            <person name="Arendt D."/>
            <person name="Savage R."/>
            <person name="Osoegawa K."/>
            <person name="de Jong P."/>
            <person name="Grimwood J."/>
            <person name="Chapman J.A."/>
            <person name="Shapiro H."/>
            <person name="Aerts A."/>
            <person name="Otillar R.P."/>
            <person name="Terry A.Y."/>
            <person name="Boore J.L."/>
            <person name="Grigoriev I.V."/>
            <person name="Lindberg D.R."/>
            <person name="Seaver E.C."/>
            <person name="Weisblat D.A."/>
            <person name="Putnam N.H."/>
            <person name="Rokhsar D.S."/>
        </authorList>
    </citation>
    <scope>NUCLEOTIDE SEQUENCE [LARGE SCALE GENOMIC DNA]</scope>
</reference>
<accession>V4B6A9</accession>
<evidence type="ECO:0000313" key="4">
    <source>
        <dbReference type="EMBL" id="ESP03081.1"/>
    </source>
</evidence>
<feature type="repeat" description="RCC1" evidence="2">
    <location>
        <begin position="323"/>
        <end position="380"/>
    </location>
</feature>
<dbReference type="EMBL" id="KB200129">
    <property type="protein sequence ID" value="ESP03081.1"/>
    <property type="molecule type" value="Genomic_DNA"/>
</dbReference>
<dbReference type="Pfam" id="PF25390">
    <property type="entry name" value="WD40_RLD"/>
    <property type="match status" value="1"/>
</dbReference>
<feature type="repeat" description="RCC1" evidence="2">
    <location>
        <begin position="269"/>
        <end position="322"/>
    </location>
</feature>
<dbReference type="SUPFAM" id="SSF50985">
    <property type="entry name" value="RCC1/BLIP-II"/>
    <property type="match status" value="2"/>
</dbReference>
<dbReference type="InterPro" id="IPR009091">
    <property type="entry name" value="RCC1/BLIP-II"/>
</dbReference>
<feature type="domain" description="RCC1-like" evidence="3">
    <location>
        <begin position="9"/>
        <end position="376"/>
    </location>
</feature>
<dbReference type="GeneID" id="20237183"/>
<dbReference type="RefSeq" id="XP_009046551.1">
    <property type="nucleotide sequence ID" value="XM_009048303.1"/>
</dbReference>
<dbReference type="STRING" id="225164.V4B6A9"/>
<feature type="repeat" description="RCC1" evidence="2">
    <location>
        <begin position="213"/>
        <end position="266"/>
    </location>
</feature>
<organism evidence="4 5">
    <name type="scientific">Lottia gigantea</name>
    <name type="common">Giant owl limpet</name>
    <dbReference type="NCBI Taxonomy" id="225164"/>
    <lineage>
        <taxon>Eukaryota</taxon>
        <taxon>Metazoa</taxon>
        <taxon>Spiralia</taxon>
        <taxon>Lophotrochozoa</taxon>
        <taxon>Mollusca</taxon>
        <taxon>Gastropoda</taxon>
        <taxon>Patellogastropoda</taxon>
        <taxon>Lottioidea</taxon>
        <taxon>Lottiidae</taxon>
        <taxon>Lottia</taxon>
    </lineage>
</organism>
<dbReference type="InterPro" id="IPR058923">
    <property type="entry name" value="RCC1-like_dom"/>
</dbReference>
<evidence type="ECO:0000259" key="3">
    <source>
        <dbReference type="Pfam" id="PF25390"/>
    </source>
</evidence>
<proteinExistence type="predicted"/>
<evidence type="ECO:0000313" key="5">
    <source>
        <dbReference type="Proteomes" id="UP000030746"/>
    </source>
</evidence>
<dbReference type="Proteomes" id="UP000030746">
    <property type="component" value="Unassembled WGS sequence"/>
</dbReference>
<sequence>MNTMSRITTVYLWGLGISGQLGSGEKKNSPIPRPIKYDDKPTSQVVQISCGGLFTTALSADGRVFTSGCGKNGRLGNGATTEQLKFQDVSNLGNTNKRIASGIWHGACINQQDNLCIWGHPKPCGKQDRTMAAVPPTIIDGIQISGVSCGFNYTLMWSLDGTAYSFGSGHFGVLGHGSVEDVPLPKIIEKLMGHKITTMCAGYNHSGAVTDEGKIYMWGKGSDGALGFGKDVHNQMEPKELIVRDVRFTVLSCSVGEHHGHTLASTANGFVYSWGDGYKGKLGHGDQCSIAEPRQINSHSFDNESIIDVCAGGIHSCALSKEGHVFTWGCGSDGRLGHPESIGHRYLYRSDVPKRVEDISKYKALGISCSYYHTAALVKK</sequence>
<dbReference type="KEGG" id="lgi:LOTGIDRAFT_157042"/>
<dbReference type="PRINTS" id="PR00633">
    <property type="entry name" value="RCCNDNSATION"/>
</dbReference>
<dbReference type="CTD" id="20237183"/>
<dbReference type="Gene3D" id="2.130.10.30">
    <property type="entry name" value="Regulator of chromosome condensation 1/beta-lactamase-inhibitor protein II"/>
    <property type="match status" value="2"/>
</dbReference>